<accession>A0A4P9VQ73</accession>
<proteinExistence type="predicted"/>
<keyword evidence="2" id="KW-1185">Reference proteome</keyword>
<gene>
    <name evidence="1" type="ORF">B9G39_17860</name>
</gene>
<name>A0A4P9VQ73_9GAMM</name>
<dbReference type="PROSITE" id="PS51257">
    <property type="entry name" value="PROKAR_LIPOPROTEIN"/>
    <property type="match status" value="1"/>
</dbReference>
<dbReference type="Proteomes" id="UP000257039">
    <property type="component" value="Unassembled WGS sequence"/>
</dbReference>
<evidence type="ECO:0000313" key="2">
    <source>
        <dbReference type="Proteomes" id="UP000257039"/>
    </source>
</evidence>
<comment type="caution">
    <text evidence="1">The sequence shown here is derived from an EMBL/GenBank/DDBJ whole genome shotgun (WGS) entry which is preliminary data.</text>
</comment>
<sequence>MQIVYKLGTLLLLIGALSGCIYSHWQVSDPGYYPAPTAKHSSFPYEHHGYQQPKYQCHKDTFGKEACGYDCKKSAFDGWVCATNPEMNCVKDVTDVVCGYNCRKEYTDVKCDQPPPPHHRPQYRGPEYQCKSDAFGKEACGYDCKETPFDGWVCASQPNMNCVKYINEVKCGLNCRREYGDIVCDYPDK</sequence>
<evidence type="ECO:0000313" key="1">
    <source>
        <dbReference type="EMBL" id="RDH45156.1"/>
    </source>
</evidence>
<dbReference type="RefSeq" id="WP_094788165.1">
    <property type="nucleotide sequence ID" value="NZ_NDXW01000001.1"/>
</dbReference>
<organism evidence="1 2">
    <name type="scientific">Zooshikella ganghwensis</name>
    <dbReference type="NCBI Taxonomy" id="202772"/>
    <lineage>
        <taxon>Bacteria</taxon>
        <taxon>Pseudomonadati</taxon>
        <taxon>Pseudomonadota</taxon>
        <taxon>Gammaproteobacteria</taxon>
        <taxon>Oceanospirillales</taxon>
        <taxon>Zooshikellaceae</taxon>
        <taxon>Zooshikella</taxon>
    </lineage>
</organism>
<dbReference type="EMBL" id="NDXW01000001">
    <property type="protein sequence ID" value="RDH45156.1"/>
    <property type="molecule type" value="Genomic_DNA"/>
</dbReference>
<reference evidence="1 2" key="1">
    <citation type="submission" date="2017-04" db="EMBL/GenBank/DDBJ databases">
        <title>Draft genome sequence of Zooshikella ganghwensis VG4 isolated from Red Sea sediments.</title>
        <authorList>
            <person name="Rehman Z."/>
            <person name="Alam I."/>
            <person name="Kamau A."/>
            <person name="Bajic V."/>
            <person name="Leiknes T."/>
        </authorList>
    </citation>
    <scope>NUCLEOTIDE SEQUENCE [LARGE SCALE GENOMIC DNA]</scope>
    <source>
        <strain evidence="1 2">VG4</strain>
    </source>
</reference>
<dbReference type="AlphaFoldDB" id="A0A4P9VQ73"/>
<protein>
    <submittedName>
        <fullName evidence="1">Uncharacterized protein</fullName>
    </submittedName>
</protein>